<organism evidence="2 3">
    <name type="scientific">Anaerocolumna xylanovorans DSM 12503</name>
    <dbReference type="NCBI Taxonomy" id="1121345"/>
    <lineage>
        <taxon>Bacteria</taxon>
        <taxon>Bacillati</taxon>
        <taxon>Bacillota</taxon>
        <taxon>Clostridia</taxon>
        <taxon>Lachnospirales</taxon>
        <taxon>Lachnospiraceae</taxon>
        <taxon>Anaerocolumna</taxon>
    </lineage>
</organism>
<reference evidence="2 3" key="1">
    <citation type="submission" date="2016-12" db="EMBL/GenBank/DDBJ databases">
        <authorList>
            <person name="Song W.-J."/>
            <person name="Kurnit D.M."/>
        </authorList>
    </citation>
    <scope>NUCLEOTIDE SEQUENCE [LARGE SCALE GENOMIC DNA]</scope>
    <source>
        <strain evidence="2 3">DSM 12503</strain>
    </source>
</reference>
<dbReference type="AlphaFoldDB" id="A0A1M7XYZ0"/>
<dbReference type="RefSeq" id="WP_073587254.1">
    <property type="nucleotide sequence ID" value="NZ_FRFD01000003.1"/>
</dbReference>
<evidence type="ECO:0000256" key="1">
    <source>
        <dbReference type="SAM" id="Phobius"/>
    </source>
</evidence>
<feature type="transmembrane region" description="Helical" evidence="1">
    <location>
        <begin position="91"/>
        <end position="109"/>
    </location>
</feature>
<dbReference type="STRING" id="1121345.SAMN02745217_00548"/>
<dbReference type="InterPro" id="IPR010699">
    <property type="entry name" value="DUF1275"/>
</dbReference>
<evidence type="ECO:0000313" key="3">
    <source>
        <dbReference type="Proteomes" id="UP000184612"/>
    </source>
</evidence>
<evidence type="ECO:0000313" key="2">
    <source>
        <dbReference type="EMBL" id="SHO44319.1"/>
    </source>
</evidence>
<accession>A0A1M7XYZ0</accession>
<dbReference type="Proteomes" id="UP000184612">
    <property type="component" value="Unassembled WGS sequence"/>
</dbReference>
<keyword evidence="3" id="KW-1185">Reference proteome</keyword>
<dbReference type="Pfam" id="PF06912">
    <property type="entry name" value="DUF1275"/>
    <property type="match status" value="1"/>
</dbReference>
<gene>
    <name evidence="2" type="ORF">SAMN02745217_00548</name>
</gene>
<keyword evidence="1" id="KW-0472">Membrane</keyword>
<sequence>MKKRGQMSESIIVIGLLCVSGGFQDAYTYICRNGVFANAQTGNIVLMGQHFAEGNLKLGLRYLFPVFSFLLGIILAEVIKKCYKEFDKIHWRQIILAIEILILFFVGWMPEKMSMVSNMLVSLVCAMQVQSFRKLNGNAYATTMCIGNLRTATELWFSYHTTGNTELRKKSLLYFGFIGIFAVGAAVGSIMAGLLYEKAIWFSCLVLIVAFCLMFIKENQENIDKYGGNKG</sequence>
<name>A0A1M7XYZ0_9FIRM</name>
<feature type="transmembrane region" description="Helical" evidence="1">
    <location>
        <begin position="172"/>
        <end position="193"/>
    </location>
</feature>
<keyword evidence="1" id="KW-1133">Transmembrane helix</keyword>
<dbReference type="PANTHER" id="PTHR37314">
    <property type="entry name" value="SLR0142 PROTEIN"/>
    <property type="match status" value="1"/>
</dbReference>
<protein>
    <submittedName>
        <fullName evidence="2">Uncharacterized membrane protein YoaK, UPF0700 family</fullName>
    </submittedName>
</protein>
<feature type="transmembrane region" description="Helical" evidence="1">
    <location>
        <begin position="62"/>
        <end position="79"/>
    </location>
</feature>
<dbReference type="EMBL" id="FRFD01000003">
    <property type="protein sequence ID" value="SHO44319.1"/>
    <property type="molecule type" value="Genomic_DNA"/>
</dbReference>
<proteinExistence type="predicted"/>
<keyword evidence="1" id="KW-0812">Transmembrane</keyword>
<feature type="transmembrane region" description="Helical" evidence="1">
    <location>
        <begin position="199"/>
        <end position="216"/>
    </location>
</feature>
<dbReference type="PANTHER" id="PTHR37314:SF4">
    <property type="entry name" value="UPF0700 TRANSMEMBRANE PROTEIN YOAK"/>
    <property type="match status" value="1"/>
</dbReference>